<dbReference type="GO" id="GO:0008270">
    <property type="term" value="F:zinc ion binding"/>
    <property type="evidence" value="ECO:0007669"/>
    <property type="project" value="UniProtKB-UniRule"/>
</dbReference>
<keyword evidence="1 12" id="KW-0645">Protease</keyword>
<dbReference type="Pfam" id="PF01400">
    <property type="entry name" value="Astacin"/>
    <property type="match status" value="1"/>
</dbReference>
<reference evidence="16" key="2">
    <citation type="journal article" date="2013" name="Nat. Genet.">
        <title>The genome of the platyfish, Xiphophorus maculatus, provides insights into evolutionary adaptation and several complex traits.</title>
        <authorList>
            <person name="Schartl M."/>
            <person name="Walter R.B."/>
            <person name="Shen Y."/>
            <person name="Garcia T."/>
            <person name="Catchen J."/>
            <person name="Amores A."/>
            <person name="Braasch I."/>
            <person name="Chalopin D."/>
            <person name="Volff J.N."/>
            <person name="Lesch K.P."/>
            <person name="Bisazza A."/>
            <person name="Minx P."/>
            <person name="Hillier L."/>
            <person name="Wilson R.K."/>
            <person name="Fuerstenberg S."/>
            <person name="Boore J."/>
            <person name="Searle S."/>
            <person name="Postlethwait J.H."/>
            <person name="Warren W.C."/>
        </authorList>
    </citation>
    <scope>NUCLEOTIDE SEQUENCE [LARGE SCALE GENOMIC DNA]</scope>
    <source>
        <strain evidence="16">JP 163 A</strain>
    </source>
</reference>
<dbReference type="InterPro" id="IPR006026">
    <property type="entry name" value="Peptidase_Metallo"/>
</dbReference>
<keyword evidence="10" id="KW-0968">Cytoplasmic vesicle</keyword>
<dbReference type="OMA" id="IHPLSVC"/>
<dbReference type="SMART" id="SM00235">
    <property type="entry name" value="ZnMc"/>
    <property type="match status" value="1"/>
</dbReference>
<comment type="cofactor">
    <cofactor evidence="12 13">
        <name>Zn(2+)</name>
        <dbReference type="ChEBI" id="CHEBI:29105"/>
    </cofactor>
    <text evidence="12 13">Binds 1 zinc ion per subunit.</text>
</comment>
<evidence type="ECO:0000256" key="13">
    <source>
        <dbReference type="RuleBase" id="RU361183"/>
    </source>
</evidence>
<evidence type="ECO:0000313" key="15">
    <source>
        <dbReference type="Ensembl" id="ENSXMAP00000018021.1"/>
    </source>
</evidence>
<name>M4AU76_XIPMA</name>
<dbReference type="AlphaFoldDB" id="M4AU76"/>
<dbReference type="GeneTree" id="ENSGT00940000161051"/>
<keyword evidence="3 13" id="KW-0732">Signal</keyword>
<feature type="binding site" evidence="12">
    <location>
        <position position="170"/>
    </location>
    <ligand>
        <name>Zn(2+)</name>
        <dbReference type="ChEBI" id="CHEBI:29105"/>
        <note>catalytic</note>
    </ligand>
</feature>
<dbReference type="EC" id="3.4.24.-" evidence="13"/>
<dbReference type="PANTHER" id="PTHR10127">
    <property type="entry name" value="DISCOIDIN, CUB, EGF, LAMININ , AND ZINC METALLOPROTEASE DOMAIN CONTAINING"/>
    <property type="match status" value="1"/>
</dbReference>
<evidence type="ECO:0000256" key="1">
    <source>
        <dbReference type="ARBA" id="ARBA00022670"/>
    </source>
</evidence>
<evidence type="ECO:0000256" key="9">
    <source>
        <dbReference type="ARBA" id="ARBA00023180"/>
    </source>
</evidence>
<keyword evidence="7" id="KW-0865">Zymogen</keyword>
<dbReference type="MEROPS" id="M12.008"/>
<keyword evidence="8" id="KW-1015">Disulfide bond</keyword>
<evidence type="ECO:0000256" key="7">
    <source>
        <dbReference type="ARBA" id="ARBA00023145"/>
    </source>
</evidence>
<evidence type="ECO:0000256" key="5">
    <source>
        <dbReference type="ARBA" id="ARBA00022833"/>
    </source>
</evidence>
<keyword evidence="6 12" id="KW-0482">Metalloprotease</keyword>
<evidence type="ECO:0000313" key="16">
    <source>
        <dbReference type="Proteomes" id="UP000002852"/>
    </source>
</evidence>
<dbReference type="Ensembl" id="ENSXMAT00000042079.1">
    <property type="protein sequence ID" value="ENSXMAP00000037021.1"/>
    <property type="gene ID" value="ENSXMAG00000017982.2"/>
</dbReference>
<dbReference type="GO" id="GO:0006508">
    <property type="term" value="P:proteolysis"/>
    <property type="evidence" value="ECO:0007669"/>
    <property type="project" value="UniProtKB-KW"/>
</dbReference>
<evidence type="ECO:0000256" key="11">
    <source>
        <dbReference type="ARBA" id="ARBA00024324"/>
    </source>
</evidence>
<evidence type="ECO:0000256" key="12">
    <source>
        <dbReference type="PROSITE-ProRule" id="PRU01211"/>
    </source>
</evidence>
<accession>M4AU76</accession>
<dbReference type="eggNOG" id="KOG3714">
    <property type="taxonomic scope" value="Eukaryota"/>
</dbReference>
<dbReference type="PRINTS" id="PR00480">
    <property type="entry name" value="ASTACIN"/>
</dbReference>
<dbReference type="OrthoDB" id="8424631at2759"/>
<evidence type="ECO:0000256" key="10">
    <source>
        <dbReference type="ARBA" id="ARBA00023329"/>
    </source>
</evidence>
<proteinExistence type="predicted"/>
<evidence type="ECO:0000256" key="3">
    <source>
        <dbReference type="ARBA" id="ARBA00022729"/>
    </source>
</evidence>
<organism evidence="15 16">
    <name type="scientific">Xiphophorus maculatus</name>
    <name type="common">Southern platyfish</name>
    <name type="synonym">Platypoecilus maculatus</name>
    <dbReference type="NCBI Taxonomy" id="8083"/>
    <lineage>
        <taxon>Eukaryota</taxon>
        <taxon>Metazoa</taxon>
        <taxon>Chordata</taxon>
        <taxon>Craniata</taxon>
        <taxon>Vertebrata</taxon>
        <taxon>Euteleostomi</taxon>
        <taxon>Actinopterygii</taxon>
        <taxon>Neopterygii</taxon>
        <taxon>Teleostei</taxon>
        <taxon>Neoteleostei</taxon>
        <taxon>Acanthomorphata</taxon>
        <taxon>Ovalentaria</taxon>
        <taxon>Atherinomorphae</taxon>
        <taxon>Cyprinodontiformes</taxon>
        <taxon>Poeciliidae</taxon>
        <taxon>Poeciliinae</taxon>
        <taxon>Xiphophorus</taxon>
    </lineage>
</organism>
<dbReference type="SUPFAM" id="SSF55486">
    <property type="entry name" value="Metalloproteases ('zincins'), catalytic domain"/>
    <property type="match status" value="1"/>
</dbReference>
<dbReference type="PROSITE" id="PS51864">
    <property type="entry name" value="ASTACIN"/>
    <property type="match status" value="1"/>
</dbReference>
<reference evidence="15" key="3">
    <citation type="submission" date="2025-05" db="UniProtKB">
        <authorList>
            <consortium name="Ensembl"/>
        </authorList>
    </citation>
    <scope>IDENTIFICATION</scope>
    <source>
        <strain evidence="15">JP 163 A</strain>
    </source>
</reference>
<keyword evidence="2 12" id="KW-0479">Metal-binding</keyword>
<dbReference type="Proteomes" id="UP000002852">
    <property type="component" value="Unassembled WGS sequence"/>
</dbReference>
<keyword evidence="4 12" id="KW-0378">Hydrolase</keyword>
<feature type="active site" evidence="12">
    <location>
        <position position="161"/>
    </location>
</feature>
<feature type="domain" description="Peptidase M12A" evidence="14">
    <location>
        <begin position="62"/>
        <end position="259"/>
    </location>
</feature>
<dbReference type="Ensembl" id="ENSXMAT00000018048.2">
    <property type="protein sequence ID" value="ENSXMAP00000018021.1"/>
    <property type="gene ID" value="ENSXMAG00000017982.2"/>
</dbReference>
<dbReference type="InterPro" id="IPR001506">
    <property type="entry name" value="Peptidase_M12A"/>
</dbReference>
<reference evidence="16" key="1">
    <citation type="submission" date="2012-01" db="EMBL/GenBank/DDBJ databases">
        <authorList>
            <person name="Walter R."/>
            <person name="Schartl M."/>
            <person name="Warren W."/>
        </authorList>
    </citation>
    <scope>NUCLEOTIDE SEQUENCE [LARGE SCALE GENOMIC DNA]</scope>
    <source>
        <strain evidence="16">JP 163 A</strain>
    </source>
</reference>
<evidence type="ECO:0000256" key="6">
    <source>
        <dbReference type="ARBA" id="ARBA00023049"/>
    </source>
</evidence>
<evidence type="ECO:0000256" key="4">
    <source>
        <dbReference type="ARBA" id="ARBA00022801"/>
    </source>
</evidence>
<evidence type="ECO:0000259" key="14">
    <source>
        <dbReference type="PROSITE" id="PS51864"/>
    </source>
</evidence>
<comment type="caution">
    <text evidence="12">Lacks conserved residue(s) required for the propagation of feature annotation.</text>
</comment>
<keyword evidence="5 12" id="KW-0862">Zinc</keyword>
<feature type="binding site" evidence="12">
    <location>
        <position position="164"/>
    </location>
    <ligand>
        <name>Zn(2+)</name>
        <dbReference type="ChEBI" id="CHEBI:29105"/>
        <note>catalytic</note>
    </ligand>
</feature>
<dbReference type="GO" id="GO:0004222">
    <property type="term" value="F:metalloendopeptidase activity"/>
    <property type="evidence" value="ECO:0007669"/>
    <property type="project" value="UniProtKB-UniRule"/>
</dbReference>
<feature type="chain" id="PRO_5044524559" description="Metalloendopeptidase" evidence="13">
    <location>
        <begin position="17"/>
        <end position="259"/>
    </location>
</feature>
<evidence type="ECO:0000256" key="2">
    <source>
        <dbReference type="ARBA" id="ARBA00022723"/>
    </source>
</evidence>
<keyword evidence="16" id="KW-1185">Reference proteome</keyword>
<dbReference type="GO" id="GO:0042588">
    <property type="term" value="C:zymogen granule"/>
    <property type="evidence" value="ECO:0007669"/>
    <property type="project" value="UniProtKB-SubCell"/>
</dbReference>
<keyword evidence="9" id="KW-0325">Glycoprotein</keyword>
<feature type="binding site" evidence="12">
    <location>
        <position position="160"/>
    </location>
    <ligand>
        <name>Zn(2+)</name>
        <dbReference type="ChEBI" id="CHEBI:29105"/>
        <note>catalytic</note>
    </ligand>
</feature>
<evidence type="ECO:0000256" key="8">
    <source>
        <dbReference type="ARBA" id="ARBA00023157"/>
    </source>
</evidence>
<dbReference type="InterPro" id="IPR024079">
    <property type="entry name" value="MetalloPept_cat_dom_sf"/>
</dbReference>
<feature type="signal peptide" evidence="13">
    <location>
        <begin position="1"/>
        <end position="16"/>
    </location>
</feature>
<dbReference type="PANTHER" id="PTHR10127:SF899">
    <property type="entry name" value="ASTACIN-LIKE METALLOENDOPEPTIDASE-RELATED"/>
    <property type="match status" value="1"/>
</dbReference>
<dbReference type="FunFam" id="3.40.390.10:FF:000040">
    <property type="entry name" value="Metalloendopeptidase"/>
    <property type="match status" value="1"/>
</dbReference>
<dbReference type="HOGENOM" id="CLU_017286_2_1_1"/>
<protein>
    <recommendedName>
        <fullName evidence="13">Metalloendopeptidase</fullName>
        <ecNumber evidence="13">3.4.24.-</ecNumber>
    </recommendedName>
</protein>
<sequence>MIAIFFFFLAIPMAEMAAILTAVGNVNQINKTMDVTNVIAKANAGIKTPLIYDDIAPSKSRNAVPCTATGCTWPKTGSYVYVPVDISPVYSLAERNIIINGLVSFHTSTCIRFVWRNSANRDYIYFYPGTGCWSYLGRQGGLQTVSLQSNGCVYHSTVQHEVNHALGFHHEQVRSDRDSYVQVLTQNITPGQEHNFVKIQTNNLGTPYDFNSVMHYHKYAFSRNGQPTLLSKANPSLDFGRATSMSANDIARINRLYRC</sequence>
<dbReference type="Gene3D" id="3.40.390.10">
    <property type="entry name" value="Collagenase (Catalytic Domain)"/>
    <property type="match status" value="1"/>
</dbReference>
<comment type="subcellular location">
    <subcellularLocation>
        <location evidence="11">Zymogen granule</location>
    </subcellularLocation>
</comment>